<dbReference type="eggNOG" id="ENOG503187Z">
    <property type="taxonomic scope" value="Bacteria"/>
</dbReference>
<dbReference type="OrthoDB" id="7410112at2"/>
<reference evidence="5" key="3">
    <citation type="journal article" date="2017" name="J. Biotechnol.">
        <title>Complete genome sequence of Novosphingobium resinovorum SA1, a versatile xenobiotic-degrading bacterium capable of utilizing sulfanilic acid.</title>
        <authorList>
            <person name="Hegedus B."/>
            <person name="Kos P.B."/>
            <person name="Balint B."/>
            <person name="Maroti G."/>
            <person name="Gan H.M."/>
            <person name="Perei K."/>
            <person name="Rakhely G."/>
        </authorList>
    </citation>
    <scope>NUCLEOTIDE SEQUENCE [LARGE SCALE GENOMIC DNA]</scope>
    <source>
        <strain evidence="5">SA1</strain>
    </source>
</reference>
<organism evidence="3 4">
    <name type="scientific">Novosphingobium resinovorum</name>
    <dbReference type="NCBI Taxonomy" id="158500"/>
    <lineage>
        <taxon>Bacteria</taxon>
        <taxon>Pseudomonadati</taxon>
        <taxon>Pseudomonadota</taxon>
        <taxon>Alphaproteobacteria</taxon>
        <taxon>Sphingomonadales</taxon>
        <taxon>Sphingomonadaceae</taxon>
        <taxon>Novosphingobium</taxon>
    </lineage>
</organism>
<accession>A0A031K152</accession>
<dbReference type="RefSeq" id="WP_008832571.1">
    <property type="nucleotide sequence ID" value="NZ_BSFC01000044.1"/>
</dbReference>
<dbReference type="KEGG" id="nre:BES08_08410"/>
<evidence type="ECO:0000313" key="5">
    <source>
        <dbReference type="Proteomes" id="UP000094626"/>
    </source>
</evidence>
<feature type="transmembrane region" description="Helical" evidence="1">
    <location>
        <begin position="12"/>
        <end position="35"/>
    </location>
</feature>
<reference evidence="2" key="2">
    <citation type="submission" date="2016-08" db="EMBL/GenBank/DDBJ databases">
        <authorList>
            <person name="Seilhamer J.J."/>
        </authorList>
    </citation>
    <scope>NUCLEOTIDE SEQUENCE [LARGE SCALE GENOMIC DNA]</scope>
    <source>
        <strain evidence="2">SA1</strain>
    </source>
</reference>
<reference evidence="3 4" key="1">
    <citation type="submission" date="2014-03" db="EMBL/GenBank/DDBJ databases">
        <title>Whole genome sequence of Novosphingobium resinovorum KF1.</title>
        <authorList>
            <person name="Gan H.M."/>
            <person name="Gan H.Y."/>
            <person name="Chew T.H."/>
            <person name="Savka M.A."/>
        </authorList>
    </citation>
    <scope>NUCLEOTIDE SEQUENCE [LARGE SCALE GENOMIC DNA]</scope>
    <source>
        <strain evidence="3 4">KF1</strain>
    </source>
</reference>
<dbReference type="EMBL" id="CP017075">
    <property type="protein sequence ID" value="AOR76767.1"/>
    <property type="molecule type" value="Genomic_DNA"/>
</dbReference>
<dbReference type="AlphaFoldDB" id="A0A031K152"/>
<dbReference type="EMBL" id="JFYZ01000002">
    <property type="protein sequence ID" value="EZP83716.1"/>
    <property type="molecule type" value="Genomic_DNA"/>
</dbReference>
<proteinExistence type="predicted"/>
<evidence type="ECO:0000313" key="3">
    <source>
        <dbReference type="EMBL" id="EZP83716.1"/>
    </source>
</evidence>
<sequence length="75" mass="8224">MSQPKPDRDPAALRFAIINIVRIAGVAFVVLGLLMTQGRIFPGAPAWVAYLLLANGLIDAFVLPAILIRKWRTPK</sequence>
<evidence type="ECO:0000313" key="2">
    <source>
        <dbReference type="EMBL" id="AOR76767.1"/>
    </source>
</evidence>
<keyword evidence="5" id="KW-1185">Reference proteome</keyword>
<dbReference type="STRING" id="158500.BES08_08410"/>
<evidence type="ECO:0000313" key="4">
    <source>
        <dbReference type="Proteomes" id="UP000024329"/>
    </source>
</evidence>
<dbReference type="Proteomes" id="UP000094626">
    <property type="component" value="Chromosome"/>
</dbReference>
<protein>
    <submittedName>
        <fullName evidence="3">Uncharacterized protein</fullName>
    </submittedName>
</protein>
<keyword evidence="1" id="KW-0472">Membrane</keyword>
<feature type="transmembrane region" description="Helical" evidence="1">
    <location>
        <begin position="47"/>
        <end position="68"/>
    </location>
</feature>
<keyword evidence="1" id="KW-1133">Transmembrane helix</keyword>
<dbReference type="PATRIC" id="fig|158500.4.peg.926"/>
<keyword evidence="1" id="KW-0812">Transmembrane</keyword>
<name>A0A031K152_9SPHN</name>
<gene>
    <name evidence="2" type="ORF">BES08_08410</name>
    <name evidence="3" type="ORF">BV97_00904</name>
</gene>
<evidence type="ECO:0000256" key="1">
    <source>
        <dbReference type="SAM" id="Phobius"/>
    </source>
</evidence>
<dbReference type="Proteomes" id="UP000024329">
    <property type="component" value="Unassembled WGS sequence"/>
</dbReference>